<gene>
    <name evidence="2" type="ORF">H7965_06530</name>
</gene>
<name>A0A9X0QW33_9PROT</name>
<evidence type="ECO:0000313" key="3">
    <source>
        <dbReference type="Proteomes" id="UP000600101"/>
    </source>
</evidence>
<dbReference type="EMBL" id="JACOMF010000005">
    <property type="protein sequence ID" value="MBC4014976.1"/>
    <property type="molecule type" value="Genomic_DNA"/>
</dbReference>
<dbReference type="RefSeq" id="WP_186769746.1">
    <property type="nucleotide sequence ID" value="NZ_JACOMF010000005.1"/>
</dbReference>
<feature type="chain" id="PRO_5040908930" evidence="1">
    <location>
        <begin position="23"/>
        <end position="219"/>
    </location>
</feature>
<evidence type="ECO:0000313" key="2">
    <source>
        <dbReference type="EMBL" id="MBC4014976.1"/>
    </source>
</evidence>
<protein>
    <submittedName>
        <fullName evidence="2">Lectin</fullName>
    </submittedName>
</protein>
<dbReference type="Proteomes" id="UP000600101">
    <property type="component" value="Unassembled WGS sequence"/>
</dbReference>
<dbReference type="AlphaFoldDB" id="A0A9X0QW33"/>
<organism evidence="2 3">
    <name type="scientific">Siccirubricoccus deserti</name>
    <dbReference type="NCBI Taxonomy" id="2013562"/>
    <lineage>
        <taxon>Bacteria</taxon>
        <taxon>Pseudomonadati</taxon>
        <taxon>Pseudomonadota</taxon>
        <taxon>Alphaproteobacteria</taxon>
        <taxon>Acetobacterales</taxon>
        <taxon>Roseomonadaceae</taxon>
        <taxon>Siccirubricoccus</taxon>
    </lineage>
</organism>
<keyword evidence="3" id="KW-1185">Reference proteome</keyword>
<evidence type="ECO:0000256" key="1">
    <source>
        <dbReference type="SAM" id="SignalP"/>
    </source>
</evidence>
<feature type="signal peptide" evidence="1">
    <location>
        <begin position="1"/>
        <end position="22"/>
    </location>
</feature>
<proteinExistence type="predicted"/>
<dbReference type="Gene3D" id="3.10.100.10">
    <property type="entry name" value="Mannose-Binding Protein A, subunit A"/>
    <property type="match status" value="1"/>
</dbReference>
<dbReference type="InterPro" id="IPR016186">
    <property type="entry name" value="C-type_lectin-like/link_sf"/>
</dbReference>
<dbReference type="SUPFAM" id="SSF56436">
    <property type="entry name" value="C-type lectin-like"/>
    <property type="match status" value="1"/>
</dbReference>
<accession>A0A9X0QW33</accession>
<sequence>MVARPMAAALLALTLGAGPAIAQAPAQPAQASPQMSFFVTSANPGRGGDLGGLAGADAHCRNLAAAVGAGTRSWRAYLSATGVNARDRIGRGPWRNAKGEVIAQDLAELHGQAAGLTKQTALTERGTVVNGRGDTPNDHDILTGSQADGTAFTGTEDRTCRDWTSGGEGAAMVGHSDRIGLRDDAAARSWNSSHVSRGCDLSALRSTGGAGLFYCFAAD</sequence>
<keyword evidence="1" id="KW-0732">Signal</keyword>
<comment type="caution">
    <text evidence="2">The sequence shown here is derived from an EMBL/GenBank/DDBJ whole genome shotgun (WGS) entry which is preliminary data.</text>
</comment>
<dbReference type="InterPro" id="IPR016187">
    <property type="entry name" value="CTDL_fold"/>
</dbReference>
<reference evidence="2" key="1">
    <citation type="submission" date="2020-08" db="EMBL/GenBank/DDBJ databases">
        <authorList>
            <person name="Hu Y."/>
            <person name="Nguyen S.V."/>
            <person name="Li F."/>
            <person name="Fanning S."/>
        </authorList>
    </citation>
    <scope>NUCLEOTIDE SEQUENCE</scope>
    <source>
        <strain evidence="2">SYSU D8009</strain>
    </source>
</reference>